<gene>
    <name evidence="5" type="ORF">A2826_01775</name>
</gene>
<dbReference type="FunFam" id="1.10.3210.10:FF:000001">
    <property type="entry name" value="GTP pyrophosphokinase RelA"/>
    <property type="match status" value="1"/>
</dbReference>
<dbReference type="SUPFAM" id="SSF81301">
    <property type="entry name" value="Nucleotidyltransferase"/>
    <property type="match status" value="1"/>
</dbReference>
<comment type="pathway">
    <text evidence="1">Purine metabolism.</text>
</comment>
<comment type="caution">
    <text evidence="5">The sequence shown here is derived from an EMBL/GenBank/DDBJ whole genome shotgun (WGS) entry which is preliminary data.</text>
</comment>
<dbReference type="SUPFAM" id="SSF81271">
    <property type="entry name" value="TGS-like"/>
    <property type="match status" value="1"/>
</dbReference>
<dbReference type="FunFam" id="3.10.20.30:FF:000002">
    <property type="entry name" value="GTP pyrophosphokinase (RelA/SpoT)"/>
    <property type="match status" value="1"/>
</dbReference>
<dbReference type="Gene3D" id="1.10.3210.10">
    <property type="entry name" value="Hypothetical protein af1432"/>
    <property type="match status" value="1"/>
</dbReference>
<dbReference type="Proteomes" id="UP000177912">
    <property type="component" value="Unassembled WGS sequence"/>
</dbReference>
<feature type="domain" description="HD" evidence="3">
    <location>
        <begin position="28"/>
        <end position="129"/>
    </location>
</feature>
<reference evidence="5 6" key="1">
    <citation type="journal article" date="2016" name="Nat. Commun.">
        <title>Thousands of microbial genomes shed light on interconnected biogeochemical processes in an aquifer system.</title>
        <authorList>
            <person name="Anantharaman K."/>
            <person name="Brown C.T."/>
            <person name="Hug L.A."/>
            <person name="Sharon I."/>
            <person name="Castelle C.J."/>
            <person name="Probst A.J."/>
            <person name="Thomas B.C."/>
            <person name="Singh A."/>
            <person name="Wilkins M.J."/>
            <person name="Karaoz U."/>
            <person name="Brodie E.L."/>
            <person name="Williams K.H."/>
            <person name="Hubbard S.S."/>
            <person name="Banfield J.F."/>
        </authorList>
    </citation>
    <scope>NUCLEOTIDE SEQUENCE [LARGE SCALE GENOMIC DNA]</scope>
</reference>
<dbReference type="InterPro" id="IPR004095">
    <property type="entry name" value="TGS"/>
</dbReference>
<dbReference type="InterPro" id="IPR007685">
    <property type="entry name" value="RelA_SpoT"/>
</dbReference>
<feature type="non-terminal residue" evidence="5">
    <location>
        <position position="1"/>
    </location>
</feature>
<proteinExistence type="inferred from homology"/>
<dbReference type="InterPro" id="IPR006674">
    <property type="entry name" value="HD_domain"/>
</dbReference>
<name>A0A1F5NWB1_9BACT</name>
<sequence length="484" mass="55707">DDQKTLRAAFDFAEKAHGNQKRASGEPYTQHCLETANLLATWGMKDPMILSAAILHDVPENTDNTLDDIRKKFGDEICFLVLGITKLGRIKLRNQKDPTYIETLKRMVLAMAEDIRVVLIKLADRLHNMRTISALPYEKQQRIARETLEVYASLAARLGMGEVRGELEDLSFPIVMPKEYNRLVTQVKSRIENAQHYIPRAKKEVIKILKQNDMKFLELKGRIKHMYSLYQKLQRPEYDGDLDKVFDINALRVITNSVENCYAILGILHKYFRPIPGRIKDYIAVPKPNGYKSLHTNVFGPEGKYIEIQIRTQEMDAEAEFGIASHWEYSEFEKIKKGKKVSQKKLEWVRQLSEWQKDEVGSPDEFFESLKIDFFKNRIFVFTPKGDVKDLPDGSSCVDFAFAVHTDLGINCGGGKINGKLSKLETILKNGDVVEIVRSKTPKVSRDWLKFTASTSARNKIKNYLKKNSPGLIERWTPEFMKRK</sequence>
<dbReference type="Pfam" id="PF13328">
    <property type="entry name" value="HD_4"/>
    <property type="match status" value="1"/>
</dbReference>
<dbReference type="SMART" id="SM00471">
    <property type="entry name" value="HDc"/>
    <property type="match status" value="1"/>
</dbReference>
<organism evidence="5 6">
    <name type="scientific">Candidatus Doudnabacteria bacterium RIFCSPHIGHO2_01_FULL_43_23</name>
    <dbReference type="NCBI Taxonomy" id="1817822"/>
    <lineage>
        <taxon>Bacteria</taxon>
        <taxon>Candidatus Doudnaibacteriota</taxon>
    </lineage>
</organism>
<dbReference type="SUPFAM" id="SSF109604">
    <property type="entry name" value="HD-domain/PDEase-like"/>
    <property type="match status" value="1"/>
</dbReference>
<dbReference type="SMART" id="SM00954">
    <property type="entry name" value="RelA_SpoT"/>
    <property type="match status" value="1"/>
</dbReference>
<dbReference type="PANTHER" id="PTHR21262:SF31">
    <property type="entry name" value="GTP PYROPHOSPHOKINASE"/>
    <property type="match status" value="1"/>
</dbReference>
<dbReference type="PANTHER" id="PTHR21262">
    <property type="entry name" value="GUANOSINE-3',5'-BIS DIPHOSPHATE 3'-PYROPHOSPHOHYDROLASE"/>
    <property type="match status" value="1"/>
</dbReference>
<dbReference type="GO" id="GO:0005886">
    <property type="term" value="C:plasma membrane"/>
    <property type="evidence" value="ECO:0007669"/>
    <property type="project" value="TreeGrafter"/>
</dbReference>
<protein>
    <recommendedName>
        <fullName evidence="7">TGS domain-containing protein</fullName>
    </recommendedName>
</protein>
<dbReference type="Pfam" id="PF04607">
    <property type="entry name" value="RelA_SpoT"/>
    <property type="match status" value="1"/>
</dbReference>
<evidence type="ECO:0000313" key="5">
    <source>
        <dbReference type="EMBL" id="OGE81620.1"/>
    </source>
</evidence>
<accession>A0A1F5NWB1</accession>
<comment type="similarity">
    <text evidence="2">Belongs to the relA/spoT family.</text>
</comment>
<dbReference type="InterPro" id="IPR012676">
    <property type="entry name" value="TGS-like"/>
</dbReference>
<dbReference type="Gene3D" id="3.30.460.10">
    <property type="entry name" value="Beta Polymerase, domain 2"/>
    <property type="match status" value="1"/>
</dbReference>
<evidence type="ECO:0000259" key="4">
    <source>
        <dbReference type="PROSITE" id="PS51880"/>
    </source>
</evidence>
<evidence type="ECO:0008006" key="7">
    <source>
        <dbReference type="Google" id="ProtNLM"/>
    </source>
</evidence>
<dbReference type="Pfam" id="PF02824">
    <property type="entry name" value="TGS"/>
    <property type="match status" value="1"/>
</dbReference>
<dbReference type="STRING" id="1817822.A2826_01775"/>
<evidence type="ECO:0000256" key="1">
    <source>
        <dbReference type="ARBA" id="ARBA00025704"/>
    </source>
</evidence>
<dbReference type="EMBL" id="MFEI01000006">
    <property type="protein sequence ID" value="OGE81620.1"/>
    <property type="molecule type" value="Genomic_DNA"/>
</dbReference>
<dbReference type="InterPro" id="IPR043519">
    <property type="entry name" value="NT_sf"/>
</dbReference>
<comment type="function">
    <text evidence="2">In eubacteria ppGpp (guanosine 3'-diphosphate 5'-diphosphate) is a mediator of the stringent response that coordinates a variety of cellular activities in response to changes in nutritional abundance.</text>
</comment>
<dbReference type="InterPro" id="IPR004811">
    <property type="entry name" value="RelA/Spo_fam"/>
</dbReference>
<dbReference type="InterPro" id="IPR003607">
    <property type="entry name" value="HD/PDEase_dom"/>
</dbReference>
<dbReference type="GO" id="GO:0015969">
    <property type="term" value="P:guanosine tetraphosphate metabolic process"/>
    <property type="evidence" value="ECO:0007669"/>
    <property type="project" value="InterPro"/>
</dbReference>
<dbReference type="AlphaFoldDB" id="A0A1F5NWB1"/>
<dbReference type="FunFam" id="3.30.460.10:FF:000001">
    <property type="entry name" value="GTP pyrophosphokinase RelA"/>
    <property type="match status" value="1"/>
</dbReference>
<dbReference type="PROSITE" id="PS51880">
    <property type="entry name" value="TGS"/>
    <property type="match status" value="1"/>
</dbReference>
<feature type="domain" description="TGS" evidence="4">
    <location>
        <begin position="377"/>
        <end position="438"/>
    </location>
</feature>
<dbReference type="InterPro" id="IPR033655">
    <property type="entry name" value="TGS_RelA/SpoT"/>
</dbReference>
<dbReference type="CDD" id="cd00077">
    <property type="entry name" value="HDc"/>
    <property type="match status" value="1"/>
</dbReference>
<dbReference type="NCBIfam" id="TIGR00691">
    <property type="entry name" value="spoT_relA"/>
    <property type="match status" value="1"/>
</dbReference>
<evidence type="ECO:0000256" key="2">
    <source>
        <dbReference type="RuleBase" id="RU003847"/>
    </source>
</evidence>
<dbReference type="CDD" id="cd05399">
    <property type="entry name" value="NT_Rel-Spo_like"/>
    <property type="match status" value="1"/>
</dbReference>
<evidence type="ECO:0000259" key="3">
    <source>
        <dbReference type="PROSITE" id="PS51831"/>
    </source>
</evidence>
<dbReference type="CDD" id="cd01668">
    <property type="entry name" value="TGS_RSH"/>
    <property type="match status" value="1"/>
</dbReference>
<dbReference type="InterPro" id="IPR012675">
    <property type="entry name" value="Beta-grasp_dom_sf"/>
</dbReference>
<dbReference type="PROSITE" id="PS51831">
    <property type="entry name" value="HD"/>
    <property type="match status" value="1"/>
</dbReference>
<dbReference type="Gene3D" id="3.10.20.30">
    <property type="match status" value="1"/>
</dbReference>
<evidence type="ECO:0000313" key="6">
    <source>
        <dbReference type="Proteomes" id="UP000177912"/>
    </source>
</evidence>